<dbReference type="Proteomes" id="UP000001542">
    <property type="component" value="Unassembled WGS sequence"/>
</dbReference>
<gene>
    <name evidence="1" type="ORF">TVAG_055890</name>
</gene>
<dbReference type="PROSITE" id="PS51257">
    <property type="entry name" value="PROKAR_LIPOPROTEIN"/>
    <property type="match status" value="1"/>
</dbReference>
<dbReference type="VEuPathDB" id="TrichDB:TVAGG3_0174120"/>
<reference evidence="1" key="1">
    <citation type="submission" date="2006-10" db="EMBL/GenBank/DDBJ databases">
        <authorList>
            <person name="Amadeo P."/>
            <person name="Zhao Q."/>
            <person name="Wortman J."/>
            <person name="Fraser-Liggett C."/>
            <person name="Carlton J."/>
        </authorList>
    </citation>
    <scope>NUCLEOTIDE SEQUENCE</scope>
    <source>
        <strain evidence="1">G3</strain>
    </source>
</reference>
<dbReference type="EMBL" id="DS113419">
    <property type="protein sequence ID" value="EAY06595.1"/>
    <property type="molecule type" value="Genomic_DNA"/>
</dbReference>
<sequence length="303" mass="34088">MRVMKLSFLQQISLLAKLYNKLLFFIIVISACCANKLNANLDSSLRDDDPWNVYFNSQFIGEETKSCINCNLSPGKGQYYLDECTFYNDNDRVINFSSIDDSLFLHNRCFFSHCTSAEDGSCVYYNVDRNSSIVQRKFCCTKCESSKNGHFSYIKVDPNNINFFIESSLFDVGKEDIGEKAIHAEKDNIIVSSTNFSSCKAPDVATCSLVSQSNNYITTFNYSTVINNKATDGDSVIIEIWYNSLIDSCNIINNTNRQSTIGIIYHQANSLTVKSCSFINNTTPEGSCLIYNNDDQLTVDSCS</sequence>
<name>A2EL42_TRIV3</name>
<keyword evidence="2" id="KW-1185">Reference proteome</keyword>
<evidence type="ECO:0000313" key="1">
    <source>
        <dbReference type="EMBL" id="EAY06595.1"/>
    </source>
</evidence>
<dbReference type="VEuPathDB" id="TrichDB:TVAG_055890"/>
<evidence type="ECO:0000313" key="2">
    <source>
        <dbReference type="Proteomes" id="UP000001542"/>
    </source>
</evidence>
<organism evidence="1 2">
    <name type="scientific">Trichomonas vaginalis (strain ATCC PRA-98 / G3)</name>
    <dbReference type="NCBI Taxonomy" id="412133"/>
    <lineage>
        <taxon>Eukaryota</taxon>
        <taxon>Metamonada</taxon>
        <taxon>Parabasalia</taxon>
        <taxon>Trichomonadida</taxon>
        <taxon>Trichomonadidae</taxon>
        <taxon>Trichomonas</taxon>
    </lineage>
</organism>
<protein>
    <recommendedName>
        <fullName evidence="3">Right handed beta helix domain-containing protein</fullName>
    </recommendedName>
</protein>
<accession>A2EL42</accession>
<dbReference type="AlphaFoldDB" id="A2EL42"/>
<reference evidence="1" key="2">
    <citation type="journal article" date="2007" name="Science">
        <title>Draft genome sequence of the sexually transmitted pathogen Trichomonas vaginalis.</title>
        <authorList>
            <person name="Carlton J.M."/>
            <person name="Hirt R.P."/>
            <person name="Silva J.C."/>
            <person name="Delcher A.L."/>
            <person name="Schatz M."/>
            <person name="Zhao Q."/>
            <person name="Wortman J.R."/>
            <person name="Bidwell S.L."/>
            <person name="Alsmark U.C.M."/>
            <person name="Besteiro S."/>
            <person name="Sicheritz-Ponten T."/>
            <person name="Noel C.J."/>
            <person name="Dacks J.B."/>
            <person name="Foster P.G."/>
            <person name="Simillion C."/>
            <person name="Van de Peer Y."/>
            <person name="Miranda-Saavedra D."/>
            <person name="Barton G.J."/>
            <person name="Westrop G.D."/>
            <person name="Mueller S."/>
            <person name="Dessi D."/>
            <person name="Fiori P.L."/>
            <person name="Ren Q."/>
            <person name="Paulsen I."/>
            <person name="Zhang H."/>
            <person name="Bastida-Corcuera F.D."/>
            <person name="Simoes-Barbosa A."/>
            <person name="Brown M.T."/>
            <person name="Hayes R.D."/>
            <person name="Mukherjee M."/>
            <person name="Okumura C.Y."/>
            <person name="Schneider R."/>
            <person name="Smith A.J."/>
            <person name="Vanacova S."/>
            <person name="Villalvazo M."/>
            <person name="Haas B.J."/>
            <person name="Pertea M."/>
            <person name="Feldblyum T.V."/>
            <person name="Utterback T.R."/>
            <person name="Shu C.L."/>
            <person name="Osoegawa K."/>
            <person name="de Jong P.J."/>
            <person name="Hrdy I."/>
            <person name="Horvathova L."/>
            <person name="Zubacova Z."/>
            <person name="Dolezal P."/>
            <person name="Malik S.B."/>
            <person name="Logsdon J.M. Jr."/>
            <person name="Henze K."/>
            <person name="Gupta A."/>
            <person name="Wang C.C."/>
            <person name="Dunne R.L."/>
            <person name="Upcroft J.A."/>
            <person name="Upcroft P."/>
            <person name="White O."/>
            <person name="Salzberg S.L."/>
            <person name="Tang P."/>
            <person name="Chiu C.-H."/>
            <person name="Lee Y.-S."/>
            <person name="Embley T.M."/>
            <person name="Coombs G.H."/>
            <person name="Mottram J.C."/>
            <person name="Tachezy J."/>
            <person name="Fraser-Liggett C.M."/>
            <person name="Johnson P.J."/>
        </authorList>
    </citation>
    <scope>NUCLEOTIDE SEQUENCE [LARGE SCALE GENOMIC DNA]</scope>
    <source>
        <strain evidence="1">G3</strain>
    </source>
</reference>
<evidence type="ECO:0008006" key="3">
    <source>
        <dbReference type="Google" id="ProtNLM"/>
    </source>
</evidence>
<proteinExistence type="predicted"/>
<dbReference type="InParanoid" id="A2EL42"/>